<dbReference type="Gene3D" id="1.20.190.20">
    <property type="entry name" value="14-3-3 domain"/>
    <property type="match status" value="1"/>
</dbReference>
<evidence type="ECO:0000259" key="2">
    <source>
        <dbReference type="Pfam" id="PF00244"/>
    </source>
</evidence>
<evidence type="ECO:0000256" key="1">
    <source>
        <dbReference type="ARBA" id="ARBA00006141"/>
    </source>
</evidence>
<dbReference type="PANTHER" id="PTHR18860">
    <property type="entry name" value="14-3-3 PROTEIN"/>
    <property type="match status" value="1"/>
</dbReference>
<keyword evidence="4" id="KW-1185">Reference proteome</keyword>
<evidence type="ECO:0000313" key="3">
    <source>
        <dbReference type="EnsemblPlants" id="Zm00001eb235830_P001"/>
    </source>
</evidence>
<evidence type="ECO:0000313" key="4">
    <source>
        <dbReference type="Proteomes" id="UP000007305"/>
    </source>
</evidence>
<dbReference type="AlphaFoldDB" id="A0A804U7T1"/>
<reference evidence="3" key="3">
    <citation type="submission" date="2021-05" db="UniProtKB">
        <authorList>
            <consortium name="EnsemblPlants"/>
        </authorList>
    </citation>
    <scope>IDENTIFICATION</scope>
    <source>
        <strain evidence="3">cv. B73</strain>
    </source>
</reference>
<protein>
    <recommendedName>
        <fullName evidence="2">14-3-3 domain-containing protein</fullName>
    </recommendedName>
</protein>
<dbReference type="Gramene" id="Zm00001eb235830_T001">
    <property type="protein sequence ID" value="Zm00001eb235830_P001"/>
    <property type="gene ID" value="Zm00001eb235830"/>
</dbReference>
<keyword evidence="5" id="KW-1267">Proteomics identification</keyword>
<dbReference type="Pfam" id="PF00244">
    <property type="entry name" value="14-3-3"/>
    <property type="match status" value="1"/>
</dbReference>
<comment type="similarity">
    <text evidence="1">Belongs to the 14-3-3 family.</text>
</comment>
<proteinExistence type="evidence at protein level"/>
<reference evidence="4" key="1">
    <citation type="journal article" date="2009" name="Science">
        <title>The B73 maize genome: complexity, diversity, and dynamics.</title>
        <authorList>
            <person name="Schnable P.S."/>
            <person name="Ware D."/>
            <person name="Fulton R.S."/>
            <person name="Stein J.C."/>
            <person name="Wei F."/>
            <person name="Pasternak S."/>
            <person name="Liang C."/>
            <person name="Zhang J."/>
            <person name="Fulton L."/>
            <person name="Graves T.A."/>
            <person name="Minx P."/>
            <person name="Reily A.D."/>
            <person name="Courtney L."/>
            <person name="Kruchowski S.S."/>
            <person name="Tomlinson C."/>
            <person name="Strong C."/>
            <person name="Delehaunty K."/>
            <person name="Fronick C."/>
            <person name="Courtney B."/>
            <person name="Rock S.M."/>
            <person name="Belter E."/>
            <person name="Du F."/>
            <person name="Kim K."/>
            <person name="Abbott R.M."/>
            <person name="Cotton M."/>
            <person name="Levy A."/>
            <person name="Marchetto P."/>
            <person name="Ochoa K."/>
            <person name="Jackson S.M."/>
            <person name="Gillam B."/>
            <person name="Chen W."/>
            <person name="Yan L."/>
            <person name="Higginbotham J."/>
            <person name="Cardenas M."/>
            <person name="Waligorski J."/>
            <person name="Applebaum E."/>
            <person name="Phelps L."/>
            <person name="Falcone J."/>
            <person name="Kanchi K."/>
            <person name="Thane T."/>
            <person name="Scimone A."/>
            <person name="Thane N."/>
            <person name="Henke J."/>
            <person name="Wang T."/>
            <person name="Ruppert J."/>
            <person name="Shah N."/>
            <person name="Rotter K."/>
            <person name="Hodges J."/>
            <person name="Ingenthron E."/>
            <person name="Cordes M."/>
            <person name="Kohlberg S."/>
            <person name="Sgro J."/>
            <person name="Delgado B."/>
            <person name="Mead K."/>
            <person name="Chinwalla A."/>
            <person name="Leonard S."/>
            <person name="Crouse K."/>
            <person name="Collura K."/>
            <person name="Kudrna D."/>
            <person name="Currie J."/>
            <person name="He R."/>
            <person name="Angelova A."/>
            <person name="Rajasekar S."/>
            <person name="Mueller T."/>
            <person name="Lomeli R."/>
            <person name="Scara G."/>
            <person name="Ko A."/>
            <person name="Delaney K."/>
            <person name="Wissotski M."/>
            <person name="Lopez G."/>
            <person name="Campos D."/>
            <person name="Braidotti M."/>
            <person name="Ashley E."/>
            <person name="Golser W."/>
            <person name="Kim H."/>
            <person name="Lee S."/>
            <person name="Lin J."/>
            <person name="Dujmic Z."/>
            <person name="Kim W."/>
            <person name="Talag J."/>
            <person name="Zuccolo A."/>
            <person name="Fan C."/>
            <person name="Sebastian A."/>
            <person name="Kramer M."/>
            <person name="Spiegel L."/>
            <person name="Nascimento L."/>
            <person name="Zutavern T."/>
            <person name="Miller B."/>
            <person name="Ambroise C."/>
            <person name="Muller S."/>
            <person name="Spooner W."/>
            <person name="Narechania A."/>
            <person name="Ren L."/>
            <person name="Wei S."/>
            <person name="Kumari S."/>
            <person name="Faga B."/>
            <person name="Levy M.J."/>
            <person name="McMahan L."/>
            <person name="Van Buren P."/>
            <person name="Vaughn M.W."/>
            <person name="Ying K."/>
            <person name="Yeh C.-T."/>
            <person name="Emrich S.J."/>
            <person name="Jia Y."/>
            <person name="Kalyanaraman A."/>
            <person name="Hsia A.-P."/>
            <person name="Barbazuk W.B."/>
            <person name="Baucom R.S."/>
            <person name="Brutnell T.P."/>
            <person name="Carpita N.C."/>
            <person name="Chaparro C."/>
            <person name="Chia J.-M."/>
            <person name="Deragon J.-M."/>
            <person name="Estill J.C."/>
            <person name="Fu Y."/>
            <person name="Jeddeloh J.A."/>
            <person name="Han Y."/>
            <person name="Lee H."/>
            <person name="Li P."/>
            <person name="Lisch D.R."/>
            <person name="Liu S."/>
            <person name="Liu Z."/>
            <person name="Nagel D.H."/>
            <person name="McCann M.C."/>
            <person name="SanMiguel P."/>
            <person name="Myers A.M."/>
            <person name="Nettleton D."/>
            <person name="Nguyen J."/>
            <person name="Penning B.W."/>
            <person name="Ponnala L."/>
            <person name="Schneider K.L."/>
            <person name="Schwartz D.C."/>
            <person name="Sharma A."/>
            <person name="Soderlund C."/>
            <person name="Springer N.M."/>
            <person name="Sun Q."/>
            <person name="Wang H."/>
            <person name="Waterman M."/>
            <person name="Westerman R."/>
            <person name="Wolfgruber T.K."/>
            <person name="Yang L."/>
            <person name="Yu Y."/>
            <person name="Zhang L."/>
            <person name="Zhou S."/>
            <person name="Zhu Q."/>
            <person name="Bennetzen J.L."/>
            <person name="Dawe R.K."/>
            <person name="Jiang J."/>
            <person name="Jiang N."/>
            <person name="Presting G.G."/>
            <person name="Wessler S.R."/>
            <person name="Aluru S."/>
            <person name="Martienssen R.A."/>
            <person name="Clifton S.W."/>
            <person name="McCombie W.R."/>
            <person name="Wing R.A."/>
            <person name="Wilson R.K."/>
        </authorList>
    </citation>
    <scope>NUCLEOTIDE SEQUENCE [LARGE SCALE GENOMIC DNA]</scope>
    <source>
        <strain evidence="4">cv. B73</strain>
    </source>
</reference>
<dbReference type="InterPro" id="IPR036815">
    <property type="entry name" value="14-3-3_dom_sf"/>
</dbReference>
<sequence>MSLLARKAFRSKLHVSGRNQPPRRFQNHRLIPFPLIRRPSPFWAATPWGAVVARSAPPCTSSPSPAPPHTSLCCRSPEPSPITHTATPGHLAPPNFHLCIGGLEKRPRGSAVTDSRRKRRIETRRRFSGGSIVSAMKAFDEAISELDSLGEESYKDSTVIMQLLRDNLTLWTSDMQEDGGDEMWDQYRIIYMYRNIQSVR</sequence>
<dbReference type="InParanoid" id="A0A804U7T1"/>
<dbReference type="InterPro" id="IPR023410">
    <property type="entry name" value="14-3-3_domain"/>
</dbReference>
<organism evidence="3 4">
    <name type="scientific">Zea mays</name>
    <name type="common">Maize</name>
    <dbReference type="NCBI Taxonomy" id="4577"/>
    <lineage>
        <taxon>Eukaryota</taxon>
        <taxon>Viridiplantae</taxon>
        <taxon>Streptophyta</taxon>
        <taxon>Embryophyta</taxon>
        <taxon>Tracheophyta</taxon>
        <taxon>Spermatophyta</taxon>
        <taxon>Magnoliopsida</taxon>
        <taxon>Liliopsida</taxon>
        <taxon>Poales</taxon>
        <taxon>Poaceae</taxon>
        <taxon>PACMAD clade</taxon>
        <taxon>Panicoideae</taxon>
        <taxon>Andropogonodae</taxon>
        <taxon>Andropogoneae</taxon>
        <taxon>Tripsacinae</taxon>
        <taxon>Zea</taxon>
    </lineage>
</organism>
<dbReference type="Proteomes" id="UP000007305">
    <property type="component" value="Chromosome 5"/>
</dbReference>
<reference evidence="3" key="2">
    <citation type="submission" date="2019-07" db="EMBL/GenBank/DDBJ databases">
        <authorList>
            <person name="Seetharam A."/>
            <person name="Woodhouse M."/>
            <person name="Cannon E."/>
        </authorList>
    </citation>
    <scope>NUCLEOTIDE SEQUENCE [LARGE SCALE GENOMIC DNA]</scope>
    <source>
        <strain evidence="3">cv. B73</strain>
    </source>
</reference>
<evidence type="ECO:0007829" key="5">
    <source>
        <dbReference type="PeptideAtlas" id="A0A804U7T1"/>
    </source>
</evidence>
<accession>A0A804U7T1</accession>
<name>A0A804U7T1_MAIZE</name>
<dbReference type="EnsemblPlants" id="Zm00001eb235830_T001">
    <property type="protein sequence ID" value="Zm00001eb235830_P001"/>
    <property type="gene ID" value="Zm00001eb235830"/>
</dbReference>
<feature type="domain" description="14-3-3" evidence="2">
    <location>
        <begin position="133"/>
        <end position="172"/>
    </location>
</feature>
<dbReference type="InterPro" id="IPR000308">
    <property type="entry name" value="14-3-3"/>
</dbReference>
<dbReference type="SUPFAM" id="SSF48445">
    <property type="entry name" value="14-3-3 protein"/>
    <property type="match status" value="1"/>
</dbReference>